<feature type="domain" description="LiaF transmembrane" evidence="2">
    <location>
        <begin position="7"/>
        <end position="96"/>
    </location>
</feature>
<dbReference type="EMBL" id="JAUSSU010000001">
    <property type="protein sequence ID" value="MDQ0111227.1"/>
    <property type="molecule type" value="Genomic_DNA"/>
</dbReference>
<accession>A0ABT9TV45</accession>
<evidence type="ECO:0000259" key="2">
    <source>
        <dbReference type="Pfam" id="PF22570"/>
    </source>
</evidence>
<gene>
    <name evidence="3" type="ORF">J2T15_000643</name>
</gene>
<dbReference type="Pfam" id="PF22570">
    <property type="entry name" value="LiaF-TM"/>
    <property type="match status" value="1"/>
</dbReference>
<dbReference type="RefSeq" id="WP_307200989.1">
    <property type="nucleotide sequence ID" value="NZ_JAUSST010000004.1"/>
</dbReference>
<comment type="caution">
    <text evidence="3">The sequence shown here is derived from an EMBL/GenBank/DDBJ whole genome shotgun (WGS) entry which is preliminary data.</text>
</comment>
<proteinExistence type="predicted"/>
<feature type="transmembrane region" description="Helical" evidence="1">
    <location>
        <begin position="6"/>
        <end position="23"/>
    </location>
</feature>
<keyword evidence="1" id="KW-1133">Transmembrane helix</keyword>
<feature type="transmembrane region" description="Helical" evidence="1">
    <location>
        <begin position="30"/>
        <end position="48"/>
    </location>
</feature>
<name>A0ABT9TV45_PAEHA</name>
<feature type="transmembrane region" description="Helical" evidence="1">
    <location>
        <begin position="54"/>
        <end position="87"/>
    </location>
</feature>
<dbReference type="Proteomes" id="UP001229346">
    <property type="component" value="Unassembled WGS sequence"/>
</dbReference>
<evidence type="ECO:0000313" key="3">
    <source>
        <dbReference type="EMBL" id="MDQ0111227.1"/>
    </source>
</evidence>
<organism evidence="3 4">
    <name type="scientific">Paenibacillus harenae</name>
    <dbReference type="NCBI Taxonomy" id="306543"/>
    <lineage>
        <taxon>Bacteria</taxon>
        <taxon>Bacillati</taxon>
        <taxon>Bacillota</taxon>
        <taxon>Bacilli</taxon>
        <taxon>Bacillales</taxon>
        <taxon>Paenibacillaceae</taxon>
        <taxon>Paenibacillus</taxon>
    </lineage>
</organism>
<sequence>MNGKSALGVLLVAVGGIAVLKFIGINFGAIFGLLLPFILIGFGILGWVNGKKIIGGVLAAIGGLMLLGKMGGILMLLLAIGAIVWGVSMVKKSRHGY</sequence>
<keyword evidence="1" id="KW-0472">Membrane</keyword>
<evidence type="ECO:0000313" key="4">
    <source>
        <dbReference type="Proteomes" id="UP001229346"/>
    </source>
</evidence>
<dbReference type="InterPro" id="IPR054331">
    <property type="entry name" value="LiaF_TM"/>
</dbReference>
<protein>
    <recommendedName>
        <fullName evidence="2">LiaF transmembrane domain-containing protein</fullName>
    </recommendedName>
</protein>
<keyword evidence="4" id="KW-1185">Reference proteome</keyword>
<keyword evidence="1" id="KW-0812">Transmembrane</keyword>
<reference evidence="3 4" key="1">
    <citation type="submission" date="2023-07" db="EMBL/GenBank/DDBJ databases">
        <title>Sorghum-associated microbial communities from plants grown in Nebraska, USA.</title>
        <authorList>
            <person name="Schachtman D."/>
        </authorList>
    </citation>
    <scope>NUCLEOTIDE SEQUENCE [LARGE SCALE GENOMIC DNA]</scope>
    <source>
        <strain evidence="3 4">CC482</strain>
    </source>
</reference>
<evidence type="ECO:0000256" key="1">
    <source>
        <dbReference type="SAM" id="Phobius"/>
    </source>
</evidence>